<keyword evidence="2 6" id="KW-0812">Transmembrane</keyword>
<dbReference type="GO" id="GO:0016020">
    <property type="term" value="C:membrane"/>
    <property type="evidence" value="ECO:0007669"/>
    <property type="project" value="UniProtKB-SubCell"/>
</dbReference>
<evidence type="ECO:0000256" key="5">
    <source>
        <dbReference type="SAM" id="MobiDB-lite"/>
    </source>
</evidence>
<dbReference type="GO" id="GO:0055085">
    <property type="term" value="P:transmembrane transport"/>
    <property type="evidence" value="ECO:0007669"/>
    <property type="project" value="InterPro"/>
</dbReference>
<sequence length="471" mass="51310">MTDDLGPLILVAVLYEVLGVVMAWITKTFFWVPHRFRYGIILAGGWGNVGDIPTSVIMSLTAAAPFASDGSDQALSVAYISPFILVYMVRNISSRDQDTFDGEHPPDDLVSHGSPSPDREDFVGPDVENDEIKEQVRERRKLLLYRWPRALLRFRGSGTESDLEIQPHGLTEKEQRLPSSIRPRAHKHVSFLGEPSNTNHQNYEDHDLDVTSTAVPTDGAITPAQSCFTSPDDTIAMDDLEGVNTPKALELESKTTIPTTRQQRRKRVLLKVRALIKSILTPASISMLAAIPIALIPQLKGLFTPTSNANIPNAPDGQPPLAFILDFANFMGAASVPMGLTCLGSALARLNVPWGEWSQLPVGAIFCLAILKMVVSPVVGVLITIGLTKAGLISEEDKVLQFVCMFFSCLPTATTQVYLTQVYSGTGTAEFFPVLVAAVFYHVFSMTGSPRTPSPISSKRLSTAFGALRAD</sequence>
<dbReference type="Pfam" id="PF03547">
    <property type="entry name" value="Mem_trans"/>
    <property type="match status" value="1"/>
</dbReference>
<dbReference type="InterPro" id="IPR004776">
    <property type="entry name" value="Mem_transp_PIN-like"/>
</dbReference>
<evidence type="ECO:0000256" key="3">
    <source>
        <dbReference type="ARBA" id="ARBA00022989"/>
    </source>
</evidence>
<feature type="transmembrane region" description="Helical" evidence="6">
    <location>
        <begin position="73"/>
        <end position="89"/>
    </location>
</feature>
<accession>A0A8H5GPS9</accession>
<organism evidence="7 8">
    <name type="scientific">Collybiopsis confluens</name>
    <dbReference type="NCBI Taxonomy" id="2823264"/>
    <lineage>
        <taxon>Eukaryota</taxon>
        <taxon>Fungi</taxon>
        <taxon>Dikarya</taxon>
        <taxon>Basidiomycota</taxon>
        <taxon>Agaricomycotina</taxon>
        <taxon>Agaricomycetes</taxon>
        <taxon>Agaricomycetidae</taxon>
        <taxon>Agaricales</taxon>
        <taxon>Marasmiineae</taxon>
        <taxon>Omphalotaceae</taxon>
        <taxon>Collybiopsis</taxon>
    </lineage>
</organism>
<feature type="region of interest" description="Disordered" evidence="5">
    <location>
        <begin position="97"/>
        <end position="126"/>
    </location>
</feature>
<evidence type="ECO:0000256" key="4">
    <source>
        <dbReference type="ARBA" id="ARBA00023136"/>
    </source>
</evidence>
<feature type="transmembrane region" description="Helical" evidence="6">
    <location>
        <begin position="38"/>
        <end position="67"/>
    </location>
</feature>
<comment type="caution">
    <text evidence="7">The sequence shown here is derived from an EMBL/GenBank/DDBJ whole genome shotgun (WGS) entry which is preliminary data.</text>
</comment>
<evidence type="ECO:0000313" key="8">
    <source>
        <dbReference type="Proteomes" id="UP000518752"/>
    </source>
</evidence>
<evidence type="ECO:0000313" key="7">
    <source>
        <dbReference type="EMBL" id="KAF5368665.1"/>
    </source>
</evidence>
<feature type="transmembrane region" description="Helical" evidence="6">
    <location>
        <begin position="431"/>
        <end position="450"/>
    </location>
</feature>
<feature type="compositionally biased region" description="Basic and acidic residues" evidence="5">
    <location>
        <begin position="97"/>
        <end position="110"/>
    </location>
</feature>
<comment type="subcellular location">
    <subcellularLocation>
        <location evidence="1">Membrane</location>
        <topology evidence="1">Multi-pass membrane protein</topology>
    </subcellularLocation>
</comment>
<reference evidence="7 8" key="1">
    <citation type="journal article" date="2020" name="ISME J.">
        <title>Uncovering the hidden diversity of litter-decomposition mechanisms in mushroom-forming fungi.</title>
        <authorList>
            <person name="Floudas D."/>
            <person name="Bentzer J."/>
            <person name="Ahren D."/>
            <person name="Johansson T."/>
            <person name="Persson P."/>
            <person name="Tunlid A."/>
        </authorList>
    </citation>
    <scope>NUCLEOTIDE SEQUENCE [LARGE SCALE GENOMIC DNA]</scope>
    <source>
        <strain evidence="7 8">CBS 406.79</strain>
    </source>
</reference>
<evidence type="ECO:0000256" key="6">
    <source>
        <dbReference type="SAM" id="Phobius"/>
    </source>
</evidence>
<name>A0A8H5GPS9_9AGAR</name>
<dbReference type="AlphaFoldDB" id="A0A8H5GPS9"/>
<feature type="transmembrane region" description="Helical" evidence="6">
    <location>
        <begin position="362"/>
        <end position="387"/>
    </location>
</feature>
<dbReference type="PANTHER" id="PTHR31274:SF1">
    <property type="entry name" value="AGL149CP"/>
    <property type="match status" value="1"/>
</dbReference>
<evidence type="ECO:0008006" key="9">
    <source>
        <dbReference type="Google" id="ProtNLM"/>
    </source>
</evidence>
<proteinExistence type="predicted"/>
<keyword evidence="4 6" id="KW-0472">Membrane</keyword>
<evidence type="ECO:0000256" key="1">
    <source>
        <dbReference type="ARBA" id="ARBA00004141"/>
    </source>
</evidence>
<feature type="transmembrane region" description="Helical" evidence="6">
    <location>
        <begin position="6"/>
        <end position="26"/>
    </location>
</feature>
<keyword evidence="3 6" id="KW-1133">Transmembrane helix</keyword>
<evidence type="ECO:0000256" key="2">
    <source>
        <dbReference type="ARBA" id="ARBA00022692"/>
    </source>
</evidence>
<keyword evidence="8" id="KW-1185">Reference proteome</keyword>
<gene>
    <name evidence="7" type="ORF">D9757_010231</name>
</gene>
<protein>
    <recommendedName>
        <fullName evidence="9">Auxin efflux carrier</fullName>
    </recommendedName>
</protein>
<dbReference type="Proteomes" id="UP000518752">
    <property type="component" value="Unassembled WGS sequence"/>
</dbReference>
<dbReference type="InterPro" id="IPR040254">
    <property type="entry name" value="Ecm3-like"/>
</dbReference>
<dbReference type="EMBL" id="JAACJN010000133">
    <property type="protein sequence ID" value="KAF5368665.1"/>
    <property type="molecule type" value="Genomic_DNA"/>
</dbReference>
<dbReference type="OrthoDB" id="435607at2759"/>
<dbReference type="PANTHER" id="PTHR31274">
    <property type="entry name" value="PROTEIN ECM3"/>
    <property type="match status" value="1"/>
</dbReference>
<feature type="transmembrane region" description="Helical" evidence="6">
    <location>
        <begin position="274"/>
        <end position="296"/>
    </location>
</feature>